<protein>
    <submittedName>
        <fullName evidence="2">Uncharacterized protein</fullName>
    </submittedName>
</protein>
<name>A0A5E6M7H4_9BACT</name>
<keyword evidence="1" id="KW-0472">Membrane</keyword>
<dbReference type="Proteomes" id="UP000381693">
    <property type="component" value="Unassembled WGS sequence"/>
</dbReference>
<accession>A0A5E6M7H4</accession>
<keyword evidence="1" id="KW-1133">Transmembrane helix</keyword>
<dbReference type="AlphaFoldDB" id="A0A5E6M7H4"/>
<feature type="transmembrane region" description="Helical" evidence="1">
    <location>
        <begin position="69"/>
        <end position="88"/>
    </location>
</feature>
<comment type="caution">
    <text evidence="2">The sequence shown here is derived from an EMBL/GenBank/DDBJ whole genome shotgun (WGS) entry which is preliminary data.</text>
</comment>
<feature type="transmembrane region" description="Helical" evidence="1">
    <location>
        <begin position="44"/>
        <end position="63"/>
    </location>
</feature>
<organism evidence="2 3">
    <name type="scientific">Methylacidimicrobium cyclopophantes</name>
    <dbReference type="NCBI Taxonomy" id="1041766"/>
    <lineage>
        <taxon>Bacteria</taxon>
        <taxon>Pseudomonadati</taxon>
        <taxon>Verrucomicrobiota</taxon>
        <taxon>Methylacidimicrobium</taxon>
    </lineage>
</organism>
<evidence type="ECO:0000256" key="1">
    <source>
        <dbReference type="SAM" id="Phobius"/>
    </source>
</evidence>
<sequence>MTNRSHGMVGFQPAYSFANLRERRETKEGLPVTRSVVLANQKDTFLGLEGPLIFVPALAFITLHKITKNFFLCLIAFIVIYLFLRIYLSDKPKDFLKLMADYQQFPKRYEHRFHNVTAPFDPATLFSEHDS</sequence>
<dbReference type="OrthoDB" id="194951at2"/>
<dbReference type="EMBL" id="CABFUZ020000089">
    <property type="protein sequence ID" value="VVM05480.1"/>
    <property type="molecule type" value="Genomic_DNA"/>
</dbReference>
<proteinExistence type="predicted"/>
<evidence type="ECO:0000313" key="2">
    <source>
        <dbReference type="EMBL" id="VVM05480.1"/>
    </source>
</evidence>
<evidence type="ECO:0000313" key="3">
    <source>
        <dbReference type="Proteomes" id="UP000381693"/>
    </source>
</evidence>
<keyword evidence="1" id="KW-0812">Transmembrane</keyword>
<dbReference type="RefSeq" id="WP_142524703.1">
    <property type="nucleotide sequence ID" value="NZ_CABFUZ020000089.1"/>
</dbReference>
<keyword evidence="3" id="KW-1185">Reference proteome</keyword>
<reference evidence="2" key="1">
    <citation type="submission" date="2019-09" db="EMBL/GenBank/DDBJ databases">
        <authorList>
            <person name="Cremers G."/>
        </authorList>
    </citation>
    <scope>NUCLEOTIDE SEQUENCE [LARGE SCALE GENOMIC DNA]</scope>
    <source>
        <strain evidence="2">3B</strain>
    </source>
</reference>
<gene>
    <name evidence="2" type="ORF">MAMC_00612</name>
</gene>